<feature type="compositionally biased region" description="Polar residues" evidence="1">
    <location>
        <begin position="14"/>
        <end position="24"/>
    </location>
</feature>
<reference evidence="2" key="1">
    <citation type="submission" date="2018-05" db="EMBL/GenBank/DDBJ databases">
        <authorList>
            <person name="Lanie J.A."/>
            <person name="Ng W.-L."/>
            <person name="Kazmierczak K.M."/>
            <person name="Andrzejewski T.M."/>
            <person name="Davidsen T.M."/>
            <person name="Wayne K.J."/>
            <person name="Tettelin H."/>
            <person name="Glass J.I."/>
            <person name="Rusch D."/>
            <person name="Podicherti R."/>
            <person name="Tsui H.-C.T."/>
            <person name="Winkler M.E."/>
        </authorList>
    </citation>
    <scope>NUCLEOTIDE SEQUENCE</scope>
</reference>
<feature type="region of interest" description="Disordered" evidence="1">
    <location>
        <begin position="14"/>
        <end position="33"/>
    </location>
</feature>
<dbReference type="EMBL" id="UINC01022156">
    <property type="protein sequence ID" value="SVA91184.1"/>
    <property type="molecule type" value="Genomic_DNA"/>
</dbReference>
<evidence type="ECO:0000313" key="2">
    <source>
        <dbReference type="EMBL" id="SVA91184.1"/>
    </source>
</evidence>
<gene>
    <name evidence="2" type="ORF">METZ01_LOCUS144038</name>
</gene>
<accession>A0A381ZPY6</accession>
<proteinExistence type="predicted"/>
<dbReference type="AlphaFoldDB" id="A0A381ZPY6"/>
<evidence type="ECO:0000256" key="1">
    <source>
        <dbReference type="SAM" id="MobiDB-lite"/>
    </source>
</evidence>
<protein>
    <submittedName>
        <fullName evidence="2">Uncharacterized protein</fullName>
    </submittedName>
</protein>
<sequence length="33" mass="3879">MLKIVKYSIWQNSDQTAENSGSWRKSSHPRKSE</sequence>
<organism evidence="2">
    <name type="scientific">marine metagenome</name>
    <dbReference type="NCBI Taxonomy" id="408172"/>
    <lineage>
        <taxon>unclassified sequences</taxon>
        <taxon>metagenomes</taxon>
        <taxon>ecological metagenomes</taxon>
    </lineage>
</organism>
<name>A0A381ZPY6_9ZZZZ</name>